<accession>A0ABN7W2B5</accession>
<reference evidence="1 2" key="1">
    <citation type="submission" date="2021-06" db="EMBL/GenBank/DDBJ databases">
        <authorList>
            <person name="Kallberg Y."/>
            <person name="Tangrot J."/>
            <person name="Rosling A."/>
        </authorList>
    </citation>
    <scope>NUCLEOTIDE SEQUENCE [LARGE SCALE GENOMIC DNA]</scope>
    <source>
        <strain evidence="1 2">120-4 pot B 10/14</strain>
    </source>
</reference>
<evidence type="ECO:0000313" key="2">
    <source>
        <dbReference type="Proteomes" id="UP000789901"/>
    </source>
</evidence>
<evidence type="ECO:0000313" key="1">
    <source>
        <dbReference type="EMBL" id="CAG8810727.1"/>
    </source>
</evidence>
<dbReference type="Proteomes" id="UP000789901">
    <property type="component" value="Unassembled WGS sequence"/>
</dbReference>
<comment type="caution">
    <text evidence="1">The sequence shown here is derived from an EMBL/GenBank/DDBJ whole genome shotgun (WGS) entry which is preliminary data.</text>
</comment>
<keyword evidence="2" id="KW-1185">Reference proteome</keyword>
<dbReference type="EMBL" id="CAJVQB010027544">
    <property type="protein sequence ID" value="CAG8810727.1"/>
    <property type="molecule type" value="Genomic_DNA"/>
</dbReference>
<gene>
    <name evidence="1" type="ORF">GMARGA_LOCUS25159</name>
</gene>
<organism evidence="1 2">
    <name type="scientific">Gigaspora margarita</name>
    <dbReference type="NCBI Taxonomy" id="4874"/>
    <lineage>
        <taxon>Eukaryota</taxon>
        <taxon>Fungi</taxon>
        <taxon>Fungi incertae sedis</taxon>
        <taxon>Mucoromycota</taxon>
        <taxon>Glomeromycotina</taxon>
        <taxon>Glomeromycetes</taxon>
        <taxon>Diversisporales</taxon>
        <taxon>Gigasporaceae</taxon>
        <taxon>Gigaspora</taxon>
    </lineage>
</organism>
<protein>
    <submittedName>
        <fullName evidence="1">6730_t:CDS:1</fullName>
    </submittedName>
</protein>
<proteinExistence type="predicted"/>
<name>A0ABN7W2B5_GIGMA</name>
<feature type="non-terminal residue" evidence="1">
    <location>
        <position position="151"/>
    </location>
</feature>
<sequence length="151" mass="17889">MLNNKISKLEEIYLTNNDLDEESNNKSIDNEIYNKTSKLLAVYIDNFFTAKQIEHFYKMYVLYPMRTVAKDKKTHNKRLDKWDDDAFLVKFQEMKVLIQSELNLCFLGIIDTSMHATKFKDGTQKVFAQDWRLSQSQEMIANNYAELIKLL</sequence>